<dbReference type="AlphaFoldDB" id="A0ABD0VDX6"/>
<name>A0ABD0VDX6_DENTH</name>
<accession>A0ABD0VDX6</accession>
<dbReference type="Proteomes" id="UP001552299">
    <property type="component" value="Unassembled WGS sequence"/>
</dbReference>
<dbReference type="EMBL" id="JANQDX010000008">
    <property type="protein sequence ID" value="KAL0920722.1"/>
    <property type="molecule type" value="Genomic_DNA"/>
</dbReference>
<gene>
    <name evidence="1" type="ORF">M5K25_009884</name>
</gene>
<comment type="caution">
    <text evidence="1">The sequence shown here is derived from an EMBL/GenBank/DDBJ whole genome shotgun (WGS) entry which is preliminary data.</text>
</comment>
<reference evidence="1 2" key="1">
    <citation type="journal article" date="2024" name="Plant Biotechnol. J.">
        <title>Dendrobium thyrsiflorum genome and its molecular insights into genes involved in important horticultural traits.</title>
        <authorList>
            <person name="Chen B."/>
            <person name="Wang J.Y."/>
            <person name="Zheng P.J."/>
            <person name="Li K.L."/>
            <person name="Liang Y.M."/>
            <person name="Chen X.F."/>
            <person name="Zhang C."/>
            <person name="Zhao X."/>
            <person name="He X."/>
            <person name="Zhang G.Q."/>
            <person name="Liu Z.J."/>
            <person name="Xu Q."/>
        </authorList>
    </citation>
    <scope>NUCLEOTIDE SEQUENCE [LARGE SCALE GENOMIC DNA]</scope>
    <source>
        <strain evidence="1">GZMU011</strain>
    </source>
</reference>
<protein>
    <submittedName>
        <fullName evidence="1">Uncharacterized protein</fullName>
    </submittedName>
</protein>
<proteinExistence type="predicted"/>
<sequence>MLGLSKKIATPGKRTFKMLKERSHSKNKPPIALEDRFEAGVAAEDGCLFPCLIELDLYNCPKLKELPSLPPKLKSLKIGIMRPDILPVCHLTPDILPDHCRASARRRSSAGLPTNTLLTVTASPTTLTAGKSTHNCLHDRTTAPTIASNRTLTHKTEGSLTEKDDAHRKTHRELQGRKFSDLPLPRPSRRLCLRPSHATPAPLAFISLCFGDRRSALAPAEPRRPTPVADEAYFIAQSLRRLRPEDPDLQPTAPASHRRPALSLYFESVG</sequence>
<keyword evidence="2" id="KW-1185">Reference proteome</keyword>
<organism evidence="1 2">
    <name type="scientific">Dendrobium thyrsiflorum</name>
    <name type="common">Pinecone-like raceme dendrobium</name>
    <name type="synonym">Orchid</name>
    <dbReference type="NCBI Taxonomy" id="117978"/>
    <lineage>
        <taxon>Eukaryota</taxon>
        <taxon>Viridiplantae</taxon>
        <taxon>Streptophyta</taxon>
        <taxon>Embryophyta</taxon>
        <taxon>Tracheophyta</taxon>
        <taxon>Spermatophyta</taxon>
        <taxon>Magnoliopsida</taxon>
        <taxon>Liliopsida</taxon>
        <taxon>Asparagales</taxon>
        <taxon>Orchidaceae</taxon>
        <taxon>Epidendroideae</taxon>
        <taxon>Malaxideae</taxon>
        <taxon>Dendrobiinae</taxon>
        <taxon>Dendrobium</taxon>
    </lineage>
</organism>
<evidence type="ECO:0000313" key="1">
    <source>
        <dbReference type="EMBL" id="KAL0920722.1"/>
    </source>
</evidence>
<evidence type="ECO:0000313" key="2">
    <source>
        <dbReference type="Proteomes" id="UP001552299"/>
    </source>
</evidence>